<proteinExistence type="predicted"/>
<dbReference type="PROSITE" id="PS51318">
    <property type="entry name" value="TAT"/>
    <property type="match status" value="1"/>
</dbReference>
<evidence type="ECO:0000313" key="3">
    <source>
        <dbReference type="Proteomes" id="UP000547879"/>
    </source>
</evidence>
<dbReference type="RefSeq" id="WP_183992667.1">
    <property type="nucleotide sequence ID" value="NZ_BMHW01000002.1"/>
</dbReference>
<dbReference type="PANTHER" id="PTHR31157">
    <property type="entry name" value="SCP DOMAIN-CONTAINING PROTEIN"/>
    <property type="match status" value="1"/>
</dbReference>
<gene>
    <name evidence="2" type="ORF">HNQ72_002678</name>
</gene>
<name>A0A7W9Y6G1_9HYPH</name>
<dbReference type="AlphaFoldDB" id="A0A7W9Y6G1"/>
<dbReference type="SUPFAM" id="SSF55797">
    <property type="entry name" value="PR-1-like"/>
    <property type="match status" value="1"/>
</dbReference>
<evidence type="ECO:0000313" key="2">
    <source>
        <dbReference type="EMBL" id="MBB6162860.1"/>
    </source>
</evidence>
<dbReference type="InterPro" id="IPR006311">
    <property type="entry name" value="TAT_signal"/>
</dbReference>
<organism evidence="2 3">
    <name type="scientific">Rhizobium wenxiniae</name>
    <dbReference type="NCBI Taxonomy" id="1737357"/>
    <lineage>
        <taxon>Bacteria</taxon>
        <taxon>Pseudomonadati</taxon>
        <taxon>Pseudomonadota</taxon>
        <taxon>Alphaproteobacteria</taxon>
        <taxon>Hyphomicrobiales</taxon>
        <taxon>Rhizobiaceae</taxon>
        <taxon>Rhizobium/Agrobacterium group</taxon>
        <taxon>Rhizobium</taxon>
    </lineage>
</organism>
<dbReference type="Pfam" id="PF00188">
    <property type="entry name" value="CAP"/>
    <property type="match status" value="1"/>
</dbReference>
<comment type="caution">
    <text evidence="2">The sequence shown here is derived from an EMBL/GenBank/DDBJ whole genome shotgun (WGS) entry which is preliminary data.</text>
</comment>
<protein>
    <submittedName>
        <fullName evidence="2">Uncharacterized protein YkwD</fullName>
    </submittedName>
</protein>
<keyword evidence="3" id="KW-1185">Reference proteome</keyword>
<accession>A0A7W9Y6G1</accession>
<sequence>MTEFSIPSRRGFLVLSGLTLGGTGLLLAGCSTTAVMTPMPGSEDDTVAALPMVNKLRASKGLAALSLDASARKAAGIQAMRMAKAEEMKHLIGLGDDFGARMKKSDVALPAAENIAAGQKSVDAAVQAWIDSPKHLENMLGNYRGLGVAMAPAKDGRPYWAMVLSG</sequence>
<dbReference type="PANTHER" id="PTHR31157:SF1">
    <property type="entry name" value="SCP DOMAIN-CONTAINING PROTEIN"/>
    <property type="match status" value="1"/>
</dbReference>
<dbReference type="Gene3D" id="3.40.33.10">
    <property type="entry name" value="CAP"/>
    <property type="match status" value="1"/>
</dbReference>
<dbReference type="InterPro" id="IPR014044">
    <property type="entry name" value="CAP_dom"/>
</dbReference>
<reference evidence="2 3" key="1">
    <citation type="submission" date="2020-08" db="EMBL/GenBank/DDBJ databases">
        <title>Genomic Encyclopedia of Type Strains, Phase IV (KMG-IV): sequencing the most valuable type-strain genomes for metagenomic binning, comparative biology and taxonomic classification.</title>
        <authorList>
            <person name="Goeker M."/>
        </authorList>
    </citation>
    <scope>NUCLEOTIDE SEQUENCE [LARGE SCALE GENOMIC DNA]</scope>
    <source>
        <strain evidence="2 3">DSM 100734</strain>
    </source>
</reference>
<dbReference type="InterPro" id="IPR035940">
    <property type="entry name" value="CAP_sf"/>
</dbReference>
<feature type="domain" description="SCP" evidence="1">
    <location>
        <begin position="52"/>
        <end position="161"/>
    </location>
</feature>
<dbReference type="CDD" id="cd05379">
    <property type="entry name" value="CAP_bacterial"/>
    <property type="match status" value="1"/>
</dbReference>
<dbReference type="EMBL" id="JACHEG010000002">
    <property type="protein sequence ID" value="MBB6162860.1"/>
    <property type="molecule type" value="Genomic_DNA"/>
</dbReference>
<dbReference type="Proteomes" id="UP000547879">
    <property type="component" value="Unassembled WGS sequence"/>
</dbReference>
<evidence type="ECO:0000259" key="1">
    <source>
        <dbReference type="Pfam" id="PF00188"/>
    </source>
</evidence>